<dbReference type="SUPFAM" id="SSF47090">
    <property type="entry name" value="PGBD-like"/>
    <property type="match status" value="1"/>
</dbReference>
<dbReference type="EMBL" id="JBIAZM010000005">
    <property type="protein sequence ID" value="MFF5200882.1"/>
    <property type="molecule type" value="Genomic_DNA"/>
</dbReference>
<sequence length="68" mass="7290">MNVCYEWVLRSQGVYPLTADSSFGPATEKALRAVQSAVATPSDGVYGPNTRKAIYHQGSNGTSCRQVP</sequence>
<dbReference type="RefSeq" id="WP_369009997.1">
    <property type="nucleotide sequence ID" value="NZ_JBIAZM010000005.1"/>
</dbReference>
<dbReference type="Proteomes" id="UP001602287">
    <property type="component" value="Unassembled WGS sequence"/>
</dbReference>
<feature type="domain" description="Peptidoglycan binding-like" evidence="1">
    <location>
        <begin position="9"/>
        <end position="54"/>
    </location>
</feature>
<keyword evidence="3" id="KW-1185">Reference proteome</keyword>
<reference evidence="2 3" key="1">
    <citation type="submission" date="2024-10" db="EMBL/GenBank/DDBJ databases">
        <title>The Natural Products Discovery Center: Release of the First 8490 Sequenced Strains for Exploring Actinobacteria Biosynthetic Diversity.</title>
        <authorList>
            <person name="Kalkreuter E."/>
            <person name="Kautsar S.A."/>
            <person name="Yang D."/>
            <person name="Bader C.D."/>
            <person name="Teijaro C.N."/>
            <person name="Fluegel L."/>
            <person name="Davis C.M."/>
            <person name="Simpson J.R."/>
            <person name="Lauterbach L."/>
            <person name="Steele A.D."/>
            <person name="Gui C."/>
            <person name="Meng S."/>
            <person name="Li G."/>
            <person name="Viehrig K."/>
            <person name="Ye F."/>
            <person name="Su P."/>
            <person name="Kiefer A.F."/>
            <person name="Nichols A."/>
            <person name="Cepeda A.J."/>
            <person name="Yan W."/>
            <person name="Fan B."/>
            <person name="Jiang Y."/>
            <person name="Adhikari A."/>
            <person name="Zheng C.-J."/>
            <person name="Schuster L."/>
            <person name="Cowan T.M."/>
            <person name="Smanski M.J."/>
            <person name="Chevrette M.G."/>
            <person name="De Carvalho L.P.S."/>
            <person name="Shen B."/>
        </authorList>
    </citation>
    <scope>NUCLEOTIDE SEQUENCE [LARGE SCALE GENOMIC DNA]</scope>
    <source>
        <strain evidence="2 3">NPDC000140</strain>
    </source>
</reference>
<dbReference type="InterPro" id="IPR002477">
    <property type="entry name" value="Peptidoglycan-bd-like"/>
</dbReference>
<name>A0ABW6VTB7_9ACTN</name>
<protein>
    <submittedName>
        <fullName evidence="2">Peptidoglycan-binding protein</fullName>
    </submittedName>
</protein>
<proteinExistence type="predicted"/>
<gene>
    <name evidence="2" type="ORF">ACFY3B_14885</name>
</gene>
<dbReference type="Gene3D" id="1.10.101.10">
    <property type="entry name" value="PGBD-like superfamily/PGBD"/>
    <property type="match status" value="1"/>
</dbReference>
<accession>A0ABW6VTB7</accession>
<evidence type="ECO:0000313" key="2">
    <source>
        <dbReference type="EMBL" id="MFF5200882.1"/>
    </source>
</evidence>
<comment type="caution">
    <text evidence="2">The sequence shown here is derived from an EMBL/GenBank/DDBJ whole genome shotgun (WGS) entry which is preliminary data.</text>
</comment>
<organism evidence="2 3">
    <name type="scientific">Micromonospora parva</name>
    <dbReference type="NCBI Taxonomy" id="1464048"/>
    <lineage>
        <taxon>Bacteria</taxon>
        <taxon>Bacillati</taxon>
        <taxon>Actinomycetota</taxon>
        <taxon>Actinomycetes</taxon>
        <taxon>Micromonosporales</taxon>
        <taxon>Micromonosporaceae</taxon>
        <taxon>Micromonospora</taxon>
    </lineage>
</organism>
<evidence type="ECO:0000313" key="3">
    <source>
        <dbReference type="Proteomes" id="UP001602287"/>
    </source>
</evidence>
<dbReference type="InterPro" id="IPR036365">
    <property type="entry name" value="PGBD-like_sf"/>
</dbReference>
<dbReference type="Pfam" id="PF01471">
    <property type="entry name" value="PG_binding_1"/>
    <property type="match status" value="1"/>
</dbReference>
<dbReference type="InterPro" id="IPR036366">
    <property type="entry name" value="PGBDSf"/>
</dbReference>
<evidence type="ECO:0000259" key="1">
    <source>
        <dbReference type="Pfam" id="PF01471"/>
    </source>
</evidence>